<dbReference type="EMBL" id="JACHHV010000004">
    <property type="protein sequence ID" value="MBB5887499.1"/>
    <property type="molecule type" value="Genomic_DNA"/>
</dbReference>
<dbReference type="GO" id="GO:0005829">
    <property type="term" value="C:cytosol"/>
    <property type="evidence" value="ECO:0007669"/>
    <property type="project" value="TreeGrafter"/>
</dbReference>
<reference evidence="8 9" key="1">
    <citation type="submission" date="2020-08" db="EMBL/GenBank/DDBJ databases">
        <title>Genomic Encyclopedia of Type Strains, Phase IV (KMG-IV): sequencing the most valuable type-strain genomes for metagenomic binning, comparative biology and taxonomic classification.</title>
        <authorList>
            <person name="Goeker M."/>
        </authorList>
    </citation>
    <scope>NUCLEOTIDE SEQUENCE [LARGE SCALE GENOMIC DNA]</scope>
    <source>
        <strain evidence="8 9">DSM 14925</strain>
    </source>
</reference>
<organism evidence="8 9">
    <name type="scientific">Lactovum miscens</name>
    <dbReference type="NCBI Taxonomy" id="190387"/>
    <lineage>
        <taxon>Bacteria</taxon>
        <taxon>Bacillati</taxon>
        <taxon>Bacillota</taxon>
        <taxon>Bacilli</taxon>
        <taxon>Lactobacillales</taxon>
        <taxon>Streptococcaceae</taxon>
        <taxon>Lactovum</taxon>
    </lineage>
</organism>
<comment type="caution">
    <text evidence="8">The sequence shown here is derived from an EMBL/GenBank/DDBJ whole genome shotgun (WGS) entry which is preliminary data.</text>
</comment>
<dbReference type="NCBIfam" id="TIGR01951">
    <property type="entry name" value="nusB"/>
    <property type="match status" value="1"/>
</dbReference>
<dbReference type="InterPro" id="IPR006027">
    <property type="entry name" value="NusB_RsmB_TIM44"/>
</dbReference>
<dbReference type="Pfam" id="PF01029">
    <property type="entry name" value="NusB"/>
    <property type="match status" value="1"/>
</dbReference>
<dbReference type="InterPro" id="IPR011605">
    <property type="entry name" value="NusB_fam"/>
</dbReference>
<dbReference type="RefSeq" id="WP_183538747.1">
    <property type="nucleotide sequence ID" value="NZ_DASWOY010000021.1"/>
</dbReference>
<dbReference type="InterPro" id="IPR035926">
    <property type="entry name" value="NusB-like_sf"/>
</dbReference>
<gene>
    <name evidence="6" type="primary">nusB</name>
    <name evidence="8" type="ORF">HNQ37_000370</name>
</gene>
<keyword evidence="2 6" id="KW-0889">Transcription antitermination</keyword>
<dbReference type="Proteomes" id="UP000562464">
    <property type="component" value="Unassembled WGS sequence"/>
</dbReference>
<dbReference type="GO" id="GO:0003723">
    <property type="term" value="F:RNA binding"/>
    <property type="evidence" value="ECO:0007669"/>
    <property type="project" value="UniProtKB-UniRule"/>
</dbReference>
<evidence type="ECO:0000313" key="9">
    <source>
        <dbReference type="Proteomes" id="UP000562464"/>
    </source>
</evidence>
<keyword evidence="4 6" id="KW-0805">Transcription regulation</keyword>
<sequence>MPTKLTQHELRKIAIQFLYSYSVRPDQAEDELSKFILEDKFLSENNKKYLDAMIDGVRTNQNELDAEISKYLISTWSMDRLTSIDRAILELASYEIIYSDLPPVIAVNEAVNLTKDFSDEAASKLVNGILTHLIPKDEK</sequence>
<dbReference type="PANTHER" id="PTHR11078">
    <property type="entry name" value="N UTILIZATION SUBSTANCE PROTEIN B-RELATED"/>
    <property type="match status" value="1"/>
</dbReference>
<name>A0A841C7X5_9LACT</name>
<evidence type="ECO:0000256" key="4">
    <source>
        <dbReference type="ARBA" id="ARBA00023015"/>
    </source>
</evidence>
<dbReference type="GO" id="GO:0031564">
    <property type="term" value="P:transcription antitermination"/>
    <property type="evidence" value="ECO:0007669"/>
    <property type="project" value="UniProtKB-KW"/>
</dbReference>
<evidence type="ECO:0000313" key="8">
    <source>
        <dbReference type="EMBL" id="MBB5887499.1"/>
    </source>
</evidence>
<feature type="domain" description="NusB/RsmB/TIM44" evidence="7">
    <location>
        <begin position="9"/>
        <end position="133"/>
    </location>
</feature>
<comment type="function">
    <text evidence="6">Involved in transcription antitermination. Required for transcription of ribosomal RNA (rRNA) genes. Binds specifically to the boxA antiterminator sequence of the ribosomal RNA (rrn) operons.</text>
</comment>
<keyword evidence="9" id="KW-1185">Reference proteome</keyword>
<dbReference type="SUPFAM" id="SSF48013">
    <property type="entry name" value="NusB-like"/>
    <property type="match status" value="1"/>
</dbReference>
<evidence type="ECO:0000256" key="2">
    <source>
        <dbReference type="ARBA" id="ARBA00022814"/>
    </source>
</evidence>
<evidence type="ECO:0000256" key="6">
    <source>
        <dbReference type="HAMAP-Rule" id="MF_00073"/>
    </source>
</evidence>
<evidence type="ECO:0000256" key="5">
    <source>
        <dbReference type="ARBA" id="ARBA00023163"/>
    </source>
</evidence>
<dbReference type="PANTHER" id="PTHR11078:SF3">
    <property type="entry name" value="ANTITERMINATION NUSB DOMAIN-CONTAINING PROTEIN"/>
    <property type="match status" value="1"/>
</dbReference>
<dbReference type="Gene3D" id="1.10.940.10">
    <property type="entry name" value="NusB-like"/>
    <property type="match status" value="1"/>
</dbReference>
<protein>
    <recommendedName>
        <fullName evidence="6">Transcription antitermination protein NusB</fullName>
    </recommendedName>
    <alternativeName>
        <fullName evidence="6">Antitermination factor NusB</fullName>
    </alternativeName>
</protein>
<keyword evidence="3 6" id="KW-0694">RNA-binding</keyword>
<keyword evidence="5 6" id="KW-0804">Transcription</keyword>
<evidence type="ECO:0000259" key="7">
    <source>
        <dbReference type="Pfam" id="PF01029"/>
    </source>
</evidence>
<comment type="similarity">
    <text evidence="1 6">Belongs to the NusB family.</text>
</comment>
<proteinExistence type="inferred from homology"/>
<evidence type="ECO:0000256" key="1">
    <source>
        <dbReference type="ARBA" id="ARBA00005952"/>
    </source>
</evidence>
<dbReference type="GO" id="GO:0006353">
    <property type="term" value="P:DNA-templated transcription termination"/>
    <property type="evidence" value="ECO:0007669"/>
    <property type="project" value="UniProtKB-UniRule"/>
</dbReference>
<dbReference type="HAMAP" id="MF_00073">
    <property type="entry name" value="NusB"/>
    <property type="match status" value="1"/>
</dbReference>
<dbReference type="AlphaFoldDB" id="A0A841C7X5"/>
<accession>A0A841C7X5</accession>
<evidence type="ECO:0000256" key="3">
    <source>
        <dbReference type="ARBA" id="ARBA00022884"/>
    </source>
</evidence>